<dbReference type="AlphaFoldDB" id="R0L9A0"/>
<dbReference type="EMBL" id="KB742980">
    <property type="protein sequence ID" value="EOB02229.1"/>
    <property type="molecule type" value="Genomic_DNA"/>
</dbReference>
<evidence type="ECO:0000313" key="3">
    <source>
        <dbReference type="Proteomes" id="UP000296049"/>
    </source>
</evidence>
<sequence>MIIKREIVQQQSHFADRVKGPELLQHRRLCMHGPEVPACCTSCPFGLPQFPSRSLQVVDLGISFENGRGFGFPGGFFSTESILRVTRLFESSTTRSGSPLPTLRPHYTLNPEPGGPVPPLLRLRG</sequence>
<gene>
    <name evidence="2" type="ORF">Anapl_12925</name>
</gene>
<organism evidence="2 3">
    <name type="scientific">Anas platyrhynchos</name>
    <name type="common">Mallard</name>
    <name type="synonym">Anas boschas</name>
    <dbReference type="NCBI Taxonomy" id="8839"/>
    <lineage>
        <taxon>Eukaryota</taxon>
        <taxon>Metazoa</taxon>
        <taxon>Chordata</taxon>
        <taxon>Craniata</taxon>
        <taxon>Vertebrata</taxon>
        <taxon>Euteleostomi</taxon>
        <taxon>Archelosauria</taxon>
        <taxon>Archosauria</taxon>
        <taxon>Dinosauria</taxon>
        <taxon>Saurischia</taxon>
        <taxon>Theropoda</taxon>
        <taxon>Coelurosauria</taxon>
        <taxon>Aves</taxon>
        <taxon>Neognathae</taxon>
        <taxon>Galloanserae</taxon>
        <taxon>Anseriformes</taxon>
        <taxon>Anatidae</taxon>
        <taxon>Anatinae</taxon>
        <taxon>Anas</taxon>
    </lineage>
</organism>
<dbReference type="Proteomes" id="UP000296049">
    <property type="component" value="Unassembled WGS sequence"/>
</dbReference>
<reference evidence="3" key="1">
    <citation type="journal article" date="2013" name="Nat. Genet.">
        <title>The duck genome and transcriptome provide insight into an avian influenza virus reservoir species.</title>
        <authorList>
            <person name="Huang Y."/>
            <person name="Li Y."/>
            <person name="Burt D.W."/>
            <person name="Chen H."/>
            <person name="Zhang Y."/>
            <person name="Qian W."/>
            <person name="Kim H."/>
            <person name="Gan S."/>
            <person name="Zhao Y."/>
            <person name="Li J."/>
            <person name="Yi K."/>
            <person name="Feng H."/>
            <person name="Zhu P."/>
            <person name="Li B."/>
            <person name="Liu Q."/>
            <person name="Fairley S."/>
            <person name="Magor K.E."/>
            <person name="Du Z."/>
            <person name="Hu X."/>
            <person name="Goodman L."/>
            <person name="Tafer H."/>
            <person name="Vignal A."/>
            <person name="Lee T."/>
            <person name="Kim K.W."/>
            <person name="Sheng Z."/>
            <person name="An Y."/>
            <person name="Searle S."/>
            <person name="Herrero J."/>
            <person name="Groenen M.A."/>
            <person name="Crooijmans R.P."/>
            <person name="Faraut T."/>
            <person name="Cai Q."/>
            <person name="Webster R.G."/>
            <person name="Aldridge J.R."/>
            <person name="Warren W.C."/>
            <person name="Bartschat S."/>
            <person name="Kehr S."/>
            <person name="Marz M."/>
            <person name="Stadler P.F."/>
            <person name="Smith J."/>
            <person name="Kraus R.H."/>
            <person name="Zhao Y."/>
            <person name="Ren L."/>
            <person name="Fei J."/>
            <person name="Morisson M."/>
            <person name="Kaiser P."/>
            <person name="Griffin D.K."/>
            <person name="Rao M."/>
            <person name="Pitel F."/>
            <person name="Wang J."/>
            <person name="Li N."/>
        </authorList>
    </citation>
    <scope>NUCLEOTIDE SEQUENCE [LARGE SCALE GENOMIC DNA]</scope>
</reference>
<accession>R0L9A0</accession>
<proteinExistence type="predicted"/>
<feature type="region of interest" description="Disordered" evidence="1">
    <location>
        <begin position="91"/>
        <end position="125"/>
    </location>
</feature>
<protein>
    <submittedName>
        <fullName evidence="2">Uncharacterized protein</fullName>
    </submittedName>
</protein>
<evidence type="ECO:0000256" key="1">
    <source>
        <dbReference type="SAM" id="MobiDB-lite"/>
    </source>
</evidence>
<evidence type="ECO:0000313" key="2">
    <source>
        <dbReference type="EMBL" id="EOB02229.1"/>
    </source>
</evidence>
<keyword evidence="3" id="KW-1185">Reference proteome</keyword>
<name>R0L9A0_ANAPL</name>